<evidence type="ECO:0000259" key="15">
    <source>
        <dbReference type="Pfam" id="PF07715"/>
    </source>
</evidence>
<dbReference type="InterPro" id="IPR012910">
    <property type="entry name" value="Plug_dom"/>
</dbReference>
<gene>
    <name evidence="16" type="ORF">C8D93_10957</name>
</gene>
<evidence type="ECO:0000256" key="11">
    <source>
        <dbReference type="ARBA" id="ARBA00023237"/>
    </source>
</evidence>
<evidence type="ECO:0000256" key="4">
    <source>
        <dbReference type="ARBA" id="ARBA00022496"/>
    </source>
</evidence>
<keyword evidence="16" id="KW-0675">Receptor</keyword>
<evidence type="ECO:0000256" key="10">
    <source>
        <dbReference type="ARBA" id="ARBA00023136"/>
    </source>
</evidence>
<evidence type="ECO:0000256" key="1">
    <source>
        <dbReference type="ARBA" id="ARBA00004571"/>
    </source>
</evidence>
<comment type="similarity">
    <text evidence="12 13">Belongs to the TonB-dependent receptor family.</text>
</comment>
<comment type="caution">
    <text evidence="16">The sequence shown here is derived from an EMBL/GenBank/DDBJ whole genome shotgun (WGS) entry which is preliminary data.</text>
</comment>
<evidence type="ECO:0000256" key="2">
    <source>
        <dbReference type="ARBA" id="ARBA00022448"/>
    </source>
</evidence>
<name>A0A318E3F4_9GAMM</name>
<dbReference type="GO" id="GO:0015344">
    <property type="term" value="F:siderophore uptake transmembrane transporter activity"/>
    <property type="evidence" value="ECO:0007669"/>
    <property type="project" value="TreeGrafter"/>
</dbReference>
<keyword evidence="7" id="KW-0408">Iron</keyword>
<keyword evidence="4" id="KW-0410">Iron transport</keyword>
<dbReference type="Gene3D" id="2.40.170.20">
    <property type="entry name" value="TonB-dependent receptor, beta-barrel domain"/>
    <property type="match status" value="1"/>
</dbReference>
<evidence type="ECO:0000256" key="8">
    <source>
        <dbReference type="ARBA" id="ARBA00023065"/>
    </source>
</evidence>
<dbReference type="SUPFAM" id="SSF56935">
    <property type="entry name" value="Porins"/>
    <property type="match status" value="1"/>
</dbReference>
<evidence type="ECO:0000256" key="3">
    <source>
        <dbReference type="ARBA" id="ARBA00022452"/>
    </source>
</evidence>
<keyword evidence="6" id="KW-0732">Signal</keyword>
<reference evidence="16 17" key="1">
    <citation type="submission" date="2018-04" db="EMBL/GenBank/DDBJ databases">
        <title>Genomic Encyclopedia of Type Strains, Phase IV (KMG-IV): sequencing the most valuable type-strain genomes for metagenomic binning, comparative biology and taxonomic classification.</title>
        <authorList>
            <person name="Goeker M."/>
        </authorList>
    </citation>
    <scope>NUCLEOTIDE SEQUENCE [LARGE SCALE GENOMIC DNA]</scope>
    <source>
        <strain evidence="16 17">DSM 104150</strain>
    </source>
</reference>
<keyword evidence="9 13" id="KW-0798">TonB box</keyword>
<evidence type="ECO:0000256" key="5">
    <source>
        <dbReference type="ARBA" id="ARBA00022692"/>
    </source>
</evidence>
<evidence type="ECO:0000256" key="9">
    <source>
        <dbReference type="ARBA" id="ARBA00023077"/>
    </source>
</evidence>
<dbReference type="PANTHER" id="PTHR32552:SF68">
    <property type="entry name" value="FERRICHROME OUTER MEMBRANE TRANSPORTER_PHAGE RECEPTOR"/>
    <property type="match status" value="1"/>
</dbReference>
<dbReference type="Gene3D" id="2.170.130.10">
    <property type="entry name" value="TonB-dependent receptor, plug domain"/>
    <property type="match status" value="1"/>
</dbReference>
<keyword evidence="11 12" id="KW-0998">Cell outer membrane</keyword>
<evidence type="ECO:0000256" key="7">
    <source>
        <dbReference type="ARBA" id="ARBA00023004"/>
    </source>
</evidence>
<evidence type="ECO:0000256" key="13">
    <source>
        <dbReference type="RuleBase" id="RU003357"/>
    </source>
</evidence>
<feature type="domain" description="TonB-dependent receptor-like beta-barrel" evidence="14">
    <location>
        <begin position="277"/>
        <end position="658"/>
    </location>
</feature>
<dbReference type="InterPro" id="IPR037066">
    <property type="entry name" value="Plug_dom_sf"/>
</dbReference>
<organism evidence="16 17">
    <name type="scientific">Sinimarinibacterium flocculans</name>
    <dbReference type="NCBI Taxonomy" id="985250"/>
    <lineage>
        <taxon>Bacteria</taxon>
        <taxon>Pseudomonadati</taxon>
        <taxon>Pseudomonadota</taxon>
        <taxon>Gammaproteobacteria</taxon>
        <taxon>Nevskiales</taxon>
        <taxon>Nevskiaceae</taxon>
        <taxon>Sinimarinibacterium</taxon>
    </lineage>
</organism>
<evidence type="ECO:0000259" key="14">
    <source>
        <dbReference type="Pfam" id="PF00593"/>
    </source>
</evidence>
<dbReference type="PANTHER" id="PTHR32552">
    <property type="entry name" value="FERRICHROME IRON RECEPTOR-RELATED"/>
    <property type="match status" value="1"/>
</dbReference>
<protein>
    <submittedName>
        <fullName evidence="16">Outer membrane receptor protein involved in Fe transport</fullName>
    </submittedName>
</protein>
<comment type="subcellular location">
    <subcellularLocation>
        <location evidence="1 12">Cell outer membrane</location>
        <topology evidence="1 12">Multi-pass membrane protein</topology>
    </subcellularLocation>
</comment>
<evidence type="ECO:0000256" key="6">
    <source>
        <dbReference type="ARBA" id="ARBA00022729"/>
    </source>
</evidence>
<dbReference type="InterPro" id="IPR000531">
    <property type="entry name" value="Beta-barrel_TonB"/>
</dbReference>
<dbReference type="Pfam" id="PF00593">
    <property type="entry name" value="TonB_dep_Rec_b-barrel"/>
    <property type="match status" value="1"/>
</dbReference>
<dbReference type="AlphaFoldDB" id="A0A318E3F4"/>
<evidence type="ECO:0000313" key="17">
    <source>
        <dbReference type="Proteomes" id="UP000248330"/>
    </source>
</evidence>
<dbReference type="Proteomes" id="UP000248330">
    <property type="component" value="Unassembled WGS sequence"/>
</dbReference>
<dbReference type="InterPro" id="IPR039426">
    <property type="entry name" value="TonB-dep_rcpt-like"/>
</dbReference>
<keyword evidence="2 12" id="KW-0813">Transport</keyword>
<keyword evidence="3 12" id="KW-1134">Transmembrane beta strand</keyword>
<feature type="domain" description="TonB-dependent receptor plug" evidence="15">
    <location>
        <begin position="65"/>
        <end position="174"/>
    </location>
</feature>
<keyword evidence="10 12" id="KW-0472">Membrane</keyword>
<evidence type="ECO:0000313" key="16">
    <source>
        <dbReference type="EMBL" id="PXV65678.1"/>
    </source>
</evidence>
<sequence length="688" mass="74408">METGGCKADLHVRGAWRGGIRGALMVALVLGAGGAGAHPHHDDEAGPVDLGPIEVKGQVLESGASPYSSTDFESAQIRERRLGQTQELFRYVPGMAIRNFGLAGVADSIVIRGFGGGGHGGDLGAVIDGVPLNEAMSHADGYLDLNVVIPLEIATMNVFRGPVSALYGNYNRGGLIRIDTRKTGDYREFDLALGSDKTLDLQAAMGTPIGEHQQLNLAAQFFHTDGFRPQSQSDRGSFAGRWRISLSPRAEVALSARLHKADSDSAAYLPQALFEQDPYGIDPGVQNDGAEKDFANLRADFGYALAADLKLLGFAYATQQEFTRWFSRPVGGEWRQREESYDRSVFGAGLSLNSRGELAGRPLNWVAGLETFRESTDFVYYDGLDHRRRIAPAINDREARLNSVSAFGEIQAEWHPLFMPSVGFRYDRFSGGCSLNGPETGSDPCADLADMDNVSPKLGLSADVTRNVRLRASWSEGFALPNGFIKYAAAADTLDPVIFRQSEVGAHVHVLRTLQFDVVAYRLTSTDEVRTIAPGEYENFGETERTGVEASLRWLLPEAGFEFSAVYGSADSEVKANADAALIGNKVSGVPDYSVTVTASWSPAVAWKLDLIWRKVGEYAIDASNATYSDPYDIFDAGVAWGSAGRIPFKLYLQVENLTDEVYATSQSSLGVAPGAPRTFKVGVQLGL</sequence>
<dbReference type="EMBL" id="QICN01000009">
    <property type="protein sequence ID" value="PXV65678.1"/>
    <property type="molecule type" value="Genomic_DNA"/>
</dbReference>
<proteinExistence type="inferred from homology"/>
<evidence type="ECO:0000256" key="12">
    <source>
        <dbReference type="PROSITE-ProRule" id="PRU01360"/>
    </source>
</evidence>
<keyword evidence="17" id="KW-1185">Reference proteome</keyword>
<dbReference type="InterPro" id="IPR036942">
    <property type="entry name" value="Beta-barrel_TonB_sf"/>
</dbReference>
<keyword evidence="8" id="KW-0406">Ion transport</keyword>
<dbReference type="GO" id="GO:0009279">
    <property type="term" value="C:cell outer membrane"/>
    <property type="evidence" value="ECO:0007669"/>
    <property type="project" value="UniProtKB-SubCell"/>
</dbReference>
<dbReference type="Pfam" id="PF07715">
    <property type="entry name" value="Plug"/>
    <property type="match status" value="1"/>
</dbReference>
<keyword evidence="5 12" id="KW-0812">Transmembrane</keyword>
<accession>A0A318E3F4</accession>
<dbReference type="PROSITE" id="PS52016">
    <property type="entry name" value="TONB_DEPENDENT_REC_3"/>
    <property type="match status" value="1"/>
</dbReference>